<evidence type="ECO:0000313" key="9">
    <source>
        <dbReference type="EMBL" id="KAK8026858.1"/>
    </source>
</evidence>
<reference evidence="9 10" key="1">
    <citation type="submission" date="2023-01" db="EMBL/GenBank/DDBJ databases">
        <title>Analysis of 21 Apiospora genomes using comparative genomics revels a genus with tremendous synthesis potential of carbohydrate active enzymes and secondary metabolites.</title>
        <authorList>
            <person name="Sorensen T."/>
        </authorList>
    </citation>
    <scope>NUCLEOTIDE SEQUENCE [LARGE SCALE GENOMIC DNA]</scope>
    <source>
        <strain evidence="9 10">CBS 20057</strain>
    </source>
</reference>
<evidence type="ECO:0000256" key="3">
    <source>
        <dbReference type="ARBA" id="ARBA00022989"/>
    </source>
</evidence>
<proteinExistence type="inferred from homology"/>
<organism evidence="9 10">
    <name type="scientific">Apiospora marii</name>
    <dbReference type="NCBI Taxonomy" id="335849"/>
    <lineage>
        <taxon>Eukaryota</taxon>
        <taxon>Fungi</taxon>
        <taxon>Dikarya</taxon>
        <taxon>Ascomycota</taxon>
        <taxon>Pezizomycotina</taxon>
        <taxon>Sordariomycetes</taxon>
        <taxon>Xylariomycetidae</taxon>
        <taxon>Amphisphaeriales</taxon>
        <taxon>Apiosporaceae</taxon>
        <taxon>Apiospora</taxon>
    </lineage>
</organism>
<keyword evidence="10" id="KW-1185">Reference proteome</keyword>
<evidence type="ECO:0000256" key="5">
    <source>
        <dbReference type="ARBA" id="ARBA00038359"/>
    </source>
</evidence>
<evidence type="ECO:0000313" key="10">
    <source>
        <dbReference type="Proteomes" id="UP001396898"/>
    </source>
</evidence>
<sequence length="377" mass="41560">MAPDDRSAELYASTIFGLTIATVSVALRCYVRLCMLKIFSWEDYLAVVSLIFFGGYGSCVFLSIQYGAGRHLENVPVEWLPSALKFRWLGEWLYVVTSILVKITVSILLLRICSKRWHKAVIYTTLAVVVVWNTIYTFLAAFQCVPVQHFWEKLSDPTGGTCLSEEIITGTTYAAAGINCLADWILGLLPIALVWSLELNRRTKASIAGILALGIIASAATIVRIPYVWQLTHDSDFLYVFVDFTTWSTTELAMGLAASSIATLRPLFKRVLGGTSGTGSRRSRGRDRRFGAATPKRASTRFSGIKGLVIHRRDEISMGTPMPITPTTAVYTTRRNSVSSATVDVERYAIAPWERGSGHEDWKVRSGGSPVSVRGGV</sequence>
<keyword evidence="2 7" id="KW-0812">Transmembrane</keyword>
<protein>
    <recommendedName>
        <fullName evidence="8">Rhodopsin domain-containing protein</fullName>
    </recommendedName>
</protein>
<evidence type="ECO:0000256" key="4">
    <source>
        <dbReference type="ARBA" id="ARBA00023136"/>
    </source>
</evidence>
<comment type="caution">
    <text evidence="9">The sequence shown here is derived from an EMBL/GenBank/DDBJ whole genome shotgun (WGS) entry which is preliminary data.</text>
</comment>
<comment type="subcellular location">
    <subcellularLocation>
        <location evidence="1">Membrane</location>
        <topology evidence="1">Multi-pass membrane protein</topology>
    </subcellularLocation>
</comment>
<accession>A0ABR1S4T2</accession>
<keyword evidence="3 7" id="KW-1133">Transmembrane helix</keyword>
<feature type="transmembrane region" description="Helical" evidence="7">
    <location>
        <begin position="173"/>
        <end position="195"/>
    </location>
</feature>
<feature type="transmembrane region" description="Helical" evidence="7">
    <location>
        <begin position="92"/>
        <end position="113"/>
    </location>
</feature>
<dbReference type="Proteomes" id="UP001396898">
    <property type="component" value="Unassembled WGS sequence"/>
</dbReference>
<dbReference type="InterPro" id="IPR052337">
    <property type="entry name" value="SAT4-like"/>
</dbReference>
<evidence type="ECO:0000259" key="8">
    <source>
        <dbReference type="Pfam" id="PF20684"/>
    </source>
</evidence>
<dbReference type="InterPro" id="IPR049326">
    <property type="entry name" value="Rhodopsin_dom_fungi"/>
</dbReference>
<comment type="similarity">
    <text evidence="5">Belongs to the SAT4 family.</text>
</comment>
<dbReference type="Pfam" id="PF20684">
    <property type="entry name" value="Fung_rhodopsin"/>
    <property type="match status" value="1"/>
</dbReference>
<dbReference type="PANTHER" id="PTHR33048:SF96">
    <property type="entry name" value="INTEGRAL MEMBRANE PROTEIN"/>
    <property type="match status" value="1"/>
</dbReference>
<dbReference type="EMBL" id="JAQQWI010000007">
    <property type="protein sequence ID" value="KAK8026858.1"/>
    <property type="molecule type" value="Genomic_DNA"/>
</dbReference>
<gene>
    <name evidence="9" type="ORF">PG991_003914</name>
</gene>
<evidence type="ECO:0000256" key="6">
    <source>
        <dbReference type="SAM" id="MobiDB-lite"/>
    </source>
</evidence>
<evidence type="ECO:0000256" key="7">
    <source>
        <dbReference type="SAM" id="Phobius"/>
    </source>
</evidence>
<feature type="transmembrane region" description="Helical" evidence="7">
    <location>
        <begin position="207"/>
        <end position="225"/>
    </location>
</feature>
<evidence type="ECO:0000256" key="2">
    <source>
        <dbReference type="ARBA" id="ARBA00022692"/>
    </source>
</evidence>
<feature type="transmembrane region" description="Helical" evidence="7">
    <location>
        <begin position="43"/>
        <end position="64"/>
    </location>
</feature>
<feature type="transmembrane region" description="Helical" evidence="7">
    <location>
        <begin position="120"/>
        <end position="142"/>
    </location>
</feature>
<keyword evidence="4 7" id="KW-0472">Membrane</keyword>
<feature type="region of interest" description="Disordered" evidence="6">
    <location>
        <begin position="274"/>
        <end position="296"/>
    </location>
</feature>
<feature type="domain" description="Rhodopsin" evidence="8">
    <location>
        <begin position="27"/>
        <end position="270"/>
    </location>
</feature>
<feature type="transmembrane region" description="Helical" evidence="7">
    <location>
        <begin position="12"/>
        <end position="31"/>
    </location>
</feature>
<dbReference type="PANTHER" id="PTHR33048">
    <property type="entry name" value="PTH11-LIKE INTEGRAL MEMBRANE PROTEIN (AFU_ORTHOLOGUE AFUA_5G11245)"/>
    <property type="match status" value="1"/>
</dbReference>
<feature type="transmembrane region" description="Helical" evidence="7">
    <location>
        <begin position="237"/>
        <end position="262"/>
    </location>
</feature>
<name>A0ABR1S4T2_9PEZI</name>
<evidence type="ECO:0000256" key="1">
    <source>
        <dbReference type="ARBA" id="ARBA00004141"/>
    </source>
</evidence>